<dbReference type="Proteomes" id="UP000799771">
    <property type="component" value="Unassembled WGS sequence"/>
</dbReference>
<proteinExistence type="predicted"/>
<keyword evidence="2" id="KW-1185">Reference proteome</keyword>
<accession>A0A6A6ASH4</accession>
<evidence type="ECO:0000313" key="1">
    <source>
        <dbReference type="EMBL" id="KAF2134952.1"/>
    </source>
</evidence>
<dbReference type="EMBL" id="ML977497">
    <property type="protein sequence ID" value="KAF2134952.1"/>
    <property type="molecule type" value="Genomic_DNA"/>
</dbReference>
<dbReference type="RefSeq" id="XP_033529339.1">
    <property type="nucleotide sequence ID" value="XM_033662050.1"/>
</dbReference>
<sequence length="184" mass="21327">MGPRRHLALAVTPNLVSQFRHTRYLKQGRPSREVSVSANFVFDLVFDLSLPFRICSITTCLPNLSELLGVHVLANIHTTVVCRSAYFILLFPLFSENQLTLHRGRFHGHHEVDECDVRRVRLFDKNIFDDGQTKTKTLWSHMCHIKKHCCQTDITPAIPDLTSSTYCSEIRLRKYVRACQFLKR</sequence>
<gene>
    <name evidence="1" type="ORF">P153DRAFT_13180</name>
</gene>
<organism evidence="1 2">
    <name type="scientific">Dothidotthia symphoricarpi CBS 119687</name>
    <dbReference type="NCBI Taxonomy" id="1392245"/>
    <lineage>
        <taxon>Eukaryota</taxon>
        <taxon>Fungi</taxon>
        <taxon>Dikarya</taxon>
        <taxon>Ascomycota</taxon>
        <taxon>Pezizomycotina</taxon>
        <taxon>Dothideomycetes</taxon>
        <taxon>Pleosporomycetidae</taxon>
        <taxon>Pleosporales</taxon>
        <taxon>Dothidotthiaceae</taxon>
        <taxon>Dothidotthia</taxon>
    </lineage>
</organism>
<name>A0A6A6ASH4_9PLEO</name>
<reference evidence="1" key="1">
    <citation type="journal article" date="2020" name="Stud. Mycol.">
        <title>101 Dothideomycetes genomes: a test case for predicting lifestyles and emergence of pathogens.</title>
        <authorList>
            <person name="Haridas S."/>
            <person name="Albert R."/>
            <person name="Binder M."/>
            <person name="Bloem J."/>
            <person name="Labutti K."/>
            <person name="Salamov A."/>
            <person name="Andreopoulos B."/>
            <person name="Baker S."/>
            <person name="Barry K."/>
            <person name="Bills G."/>
            <person name="Bluhm B."/>
            <person name="Cannon C."/>
            <person name="Castanera R."/>
            <person name="Culley D."/>
            <person name="Daum C."/>
            <person name="Ezra D."/>
            <person name="Gonzalez J."/>
            <person name="Henrissat B."/>
            <person name="Kuo A."/>
            <person name="Liang C."/>
            <person name="Lipzen A."/>
            <person name="Lutzoni F."/>
            <person name="Magnuson J."/>
            <person name="Mondo S."/>
            <person name="Nolan M."/>
            <person name="Ohm R."/>
            <person name="Pangilinan J."/>
            <person name="Park H.-J."/>
            <person name="Ramirez L."/>
            <person name="Alfaro M."/>
            <person name="Sun H."/>
            <person name="Tritt A."/>
            <person name="Yoshinaga Y."/>
            <person name="Zwiers L.-H."/>
            <person name="Turgeon B."/>
            <person name="Goodwin S."/>
            <person name="Spatafora J."/>
            <person name="Crous P."/>
            <person name="Grigoriev I."/>
        </authorList>
    </citation>
    <scope>NUCLEOTIDE SEQUENCE</scope>
    <source>
        <strain evidence="1">CBS 119687</strain>
    </source>
</reference>
<evidence type="ECO:0000313" key="2">
    <source>
        <dbReference type="Proteomes" id="UP000799771"/>
    </source>
</evidence>
<dbReference type="AlphaFoldDB" id="A0A6A6ASH4"/>
<protein>
    <submittedName>
        <fullName evidence="1">Uncharacterized protein</fullName>
    </submittedName>
</protein>
<dbReference type="GeneID" id="54402482"/>